<dbReference type="PANTHER" id="PTHR42878:SF15">
    <property type="entry name" value="BACTERIOPHYTOCHROME"/>
    <property type="match status" value="1"/>
</dbReference>
<dbReference type="GO" id="GO:0000156">
    <property type="term" value="F:phosphorelay response regulator activity"/>
    <property type="evidence" value="ECO:0007669"/>
    <property type="project" value="TreeGrafter"/>
</dbReference>
<comment type="catalytic activity">
    <reaction evidence="1">
        <text>ATP + protein L-histidine = ADP + protein N-phospho-L-histidine.</text>
        <dbReference type="EC" id="2.7.13.3"/>
    </reaction>
</comment>
<dbReference type="EC" id="2.7.13.3" evidence="2"/>
<evidence type="ECO:0000313" key="7">
    <source>
        <dbReference type="EMBL" id="RKD89070.1"/>
    </source>
</evidence>
<dbReference type="SUPFAM" id="SSF55785">
    <property type="entry name" value="PYP-like sensor domain (PAS domain)"/>
    <property type="match status" value="1"/>
</dbReference>
<feature type="domain" description="Histidine kinase" evidence="6">
    <location>
        <begin position="134"/>
        <end position="343"/>
    </location>
</feature>
<organism evidence="7 8">
    <name type="scientific">Halopiger aswanensis</name>
    <dbReference type="NCBI Taxonomy" id="148449"/>
    <lineage>
        <taxon>Archaea</taxon>
        <taxon>Methanobacteriati</taxon>
        <taxon>Methanobacteriota</taxon>
        <taxon>Stenosarchaea group</taxon>
        <taxon>Halobacteria</taxon>
        <taxon>Halobacteriales</taxon>
        <taxon>Natrialbaceae</taxon>
        <taxon>Halopiger</taxon>
    </lineage>
</organism>
<dbReference type="SMART" id="SM00387">
    <property type="entry name" value="HATPase_c"/>
    <property type="match status" value="1"/>
</dbReference>
<evidence type="ECO:0000256" key="5">
    <source>
        <dbReference type="ARBA" id="ARBA00023136"/>
    </source>
</evidence>
<dbReference type="PANTHER" id="PTHR42878">
    <property type="entry name" value="TWO-COMPONENT HISTIDINE KINASE"/>
    <property type="match status" value="1"/>
</dbReference>
<dbReference type="Proteomes" id="UP000283805">
    <property type="component" value="Unassembled WGS sequence"/>
</dbReference>
<dbReference type="GO" id="GO:0016020">
    <property type="term" value="C:membrane"/>
    <property type="evidence" value="ECO:0007669"/>
    <property type="project" value="UniProtKB-SubCell"/>
</dbReference>
<dbReference type="InterPro" id="IPR035965">
    <property type="entry name" value="PAS-like_dom_sf"/>
</dbReference>
<dbReference type="InterPro" id="IPR003594">
    <property type="entry name" value="HATPase_dom"/>
</dbReference>
<evidence type="ECO:0000256" key="4">
    <source>
        <dbReference type="ARBA" id="ARBA00022777"/>
    </source>
</evidence>
<dbReference type="Pfam" id="PF02518">
    <property type="entry name" value="HATPase_c"/>
    <property type="match status" value="1"/>
</dbReference>
<dbReference type="EMBL" id="RAPO01000004">
    <property type="protein sequence ID" value="RKD89070.1"/>
    <property type="molecule type" value="Genomic_DNA"/>
</dbReference>
<dbReference type="OrthoDB" id="327291at2157"/>
<name>A0A419W1D1_9EURY</name>
<evidence type="ECO:0000256" key="2">
    <source>
        <dbReference type="ARBA" id="ARBA00012438"/>
    </source>
</evidence>
<dbReference type="Pfam" id="PF13426">
    <property type="entry name" value="PAS_9"/>
    <property type="match status" value="1"/>
</dbReference>
<accession>A0A419W1D1</accession>
<dbReference type="PROSITE" id="PS50109">
    <property type="entry name" value="HIS_KIN"/>
    <property type="match status" value="1"/>
</dbReference>
<dbReference type="SUPFAM" id="SSF55874">
    <property type="entry name" value="ATPase domain of HSP90 chaperone/DNA topoisomerase II/histidine kinase"/>
    <property type="match status" value="1"/>
</dbReference>
<sequence>MPDSITSKLSTEYENLHIGIALYDPESGTILDANERLESLFGYATAELRELSIETYSANTYSLSEADFIDRLRTSAAGSSHQFSWRVKRADGELIWVQIQLSQTSDDDEYVLAEIRDVTEDYNTGHREELFWRILRHNLRNKANTLMGYSEFVTVNAETDELSDAAEKIESCATELGTLTESIKQIQYAVEQADSQRITRDATTAVREIIDEVTATYPSAEISLEEREQMWVTVDEGFRYALTQALENAIVHSETEAPVVTVVIGPSPNTGRVEIRIQDRNPLISETEIESIYTRNEVTNTSHGSGVGLFVMKWCIESLGGELTFERRAPRGNTVYFYLPPQESPHRSS</sequence>
<comment type="caution">
    <text evidence="7">The sequence shown here is derived from an EMBL/GenBank/DDBJ whole genome shotgun (WGS) entry which is preliminary data.</text>
</comment>
<keyword evidence="8" id="KW-1185">Reference proteome</keyword>
<dbReference type="InterPro" id="IPR000014">
    <property type="entry name" value="PAS"/>
</dbReference>
<keyword evidence="4" id="KW-0418">Kinase</keyword>
<proteinExistence type="predicted"/>
<dbReference type="NCBIfam" id="TIGR00229">
    <property type="entry name" value="sensory_box"/>
    <property type="match status" value="1"/>
</dbReference>
<dbReference type="RefSeq" id="WP_120246227.1">
    <property type="nucleotide sequence ID" value="NZ_RAPO01000004.1"/>
</dbReference>
<protein>
    <recommendedName>
        <fullName evidence="2">histidine kinase</fullName>
        <ecNumber evidence="2">2.7.13.3</ecNumber>
    </recommendedName>
</protein>
<keyword evidence="3" id="KW-0808">Transferase</keyword>
<evidence type="ECO:0000256" key="3">
    <source>
        <dbReference type="ARBA" id="ARBA00022679"/>
    </source>
</evidence>
<dbReference type="Gene3D" id="3.30.565.10">
    <property type="entry name" value="Histidine kinase-like ATPase, C-terminal domain"/>
    <property type="match status" value="1"/>
</dbReference>
<dbReference type="GO" id="GO:0004673">
    <property type="term" value="F:protein histidine kinase activity"/>
    <property type="evidence" value="ECO:0007669"/>
    <property type="project" value="UniProtKB-EC"/>
</dbReference>
<dbReference type="CDD" id="cd00130">
    <property type="entry name" value="PAS"/>
    <property type="match status" value="1"/>
</dbReference>
<evidence type="ECO:0000313" key="8">
    <source>
        <dbReference type="Proteomes" id="UP000283805"/>
    </source>
</evidence>
<dbReference type="InterPro" id="IPR005467">
    <property type="entry name" value="His_kinase_dom"/>
</dbReference>
<dbReference type="GO" id="GO:0007234">
    <property type="term" value="P:osmosensory signaling via phosphorelay pathway"/>
    <property type="evidence" value="ECO:0007669"/>
    <property type="project" value="TreeGrafter"/>
</dbReference>
<dbReference type="Gene3D" id="3.30.450.20">
    <property type="entry name" value="PAS domain"/>
    <property type="match status" value="1"/>
</dbReference>
<dbReference type="InterPro" id="IPR036890">
    <property type="entry name" value="HATPase_C_sf"/>
</dbReference>
<evidence type="ECO:0000259" key="6">
    <source>
        <dbReference type="PROSITE" id="PS50109"/>
    </source>
</evidence>
<keyword evidence="5" id="KW-0472">Membrane</keyword>
<dbReference type="AlphaFoldDB" id="A0A419W1D1"/>
<evidence type="ECO:0000256" key="1">
    <source>
        <dbReference type="ARBA" id="ARBA00000085"/>
    </source>
</evidence>
<gene>
    <name evidence="7" type="ORF">ATJ93_3892</name>
</gene>
<reference evidence="7 8" key="1">
    <citation type="submission" date="2018-09" db="EMBL/GenBank/DDBJ databases">
        <title>Genomic Encyclopedia of Archaeal and Bacterial Type Strains, Phase II (KMG-II): from individual species to whole genera.</title>
        <authorList>
            <person name="Goeker M."/>
        </authorList>
    </citation>
    <scope>NUCLEOTIDE SEQUENCE [LARGE SCALE GENOMIC DNA]</scope>
    <source>
        <strain evidence="7 8">DSM 13151</strain>
    </source>
</reference>
<dbReference type="InterPro" id="IPR050351">
    <property type="entry name" value="BphY/WalK/GraS-like"/>
</dbReference>
<dbReference type="GO" id="GO:0030295">
    <property type="term" value="F:protein kinase activator activity"/>
    <property type="evidence" value="ECO:0007669"/>
    <property type="project" value="TreeGrafter"/>
</dbReference>